<dbReference type="AlphaFoldDB" id="A0A6B0R8F2"/>
<dbReference type="Proteomes" id="UP000322234">
    <property type="component" value="Unassembled WGS sequence"/>
</dbReference>
<proteinExistence type="predicted"/>
<gene>
    <name evidence="2" type="ORF">E5288_WYG003183</name>
</gene>
<feature type="compositionally biased region" description="Polar residues" evidence="1">
    <location>
        <begin position="54"/>
        <end position="75"/>
    </location>
</feature>
<reference evidence="2" key="1">
    <citation type="submission" date="2019-10" db="EMBL/GenBank/DDBJ databases">
        <title>The sequence and de novo assembly of the wild yak genome.</title>
        <authorList>
            <person name="Liu Y."/>
        </authorList>
    </citation>
    <scope>NUCLEOTIDE SEQUENCE [LARGE SCALE GENOMIC DNA]</scope>
    <source>
        <strain evidence="2">WY2019</strain>
    </source>
</reference>
<feature type="region of interest" description="Disordered" evidence="1">
    <location>
        <begin position="298"/>
        <end position="349"/>
    </location>
</feature>
<accession>A0A6B0R8F2</accession>
<organism evidence="2 3">
    <name type="scientific">Bos mutus</name>
    <name type="common">wild yak</name>
    <dbReference type="NCBI Taxonomy" id="72004"/>
    <lineage>
        <taxon>Eukaryota</taxon>
        <taxon>Metazoa</taxon>
        <taxon>Chordata</taxon>
        <taxon>Craniata</taxon>
        <taxon>Vertebrata</taxon>
        <taxon>Euteleostomi</taxon>
        <taxon>Mammalia</taxon>
        <taxon>Eutheria</taxon>
        <taxon>Laurasiatheria</taxon>
        <taxon>Artiodactyla</taxon>
        <taxon>Ruminantia</taxon>
        <taxon>Pecora</taxon>
        <taxon>Bovidae</taxon>
        <taxon>Bovinae</taxon>
        <taxon>Bos</taxon>
    </lineage>
</organism>
<evidence type="ECO:0000313" key="3">
    <source>
        <dbReference type="Proteomes" id="UP000322234"/>
    </source>
</evidence>
<keyword evidence="3" id="KW-1185">Reference proteome</keyword>
<dbReference type="EMBL" id="VBQZ03000032">
    <property type="protein sequence ID" value="MXQ86469.1"/>
    <property type="molecule type" value="Genomic_DNA"/>
</dbReference>
<evidence type="ECO:0000313" key="2">
    <source>
        <dbReference type="EMBL" id="MXQ86469.1"/>
    </source>
</evidence>
<feature type="region of interest" description="Disordered" evidence="1">
    <location>
        <begin position="1"/>
        <end position="75"/>
    </location>
</feature>
<protein>
    <submittedName>
        <fullName evidence="2">Uncharacterized protein</fullName>
    </submittedName>
</protein>
<sequence length="479" mass="50588">MPGGPCAQLGEPRGPPVTQRGAGSGSSRPRRVFALVPAPFRYKGSPPPAPLQHAPSTPSPSFAQQSPDPSLQFSSPWIPTAPAPRSTVCPFRKGFRVPFSPLSSTRRPRLTDKAIRVRGSPRFPRIGCGTGTPTRAASPHARVRFSGVVLASFSWQVNPAHVPAPANAKIASAPPARRAAAPAAPWAVPSVPRAASAKGLRTSAAAVPEGGESLLPGREKDLLKRSECAPDLTRGELNSREVTELPAQCAPTAAPVPAFSILVGRVKLGGRSEHCARTEVLLTETALGGRRQVRSAQRGGVDRVVPPRCAQPSGAEWTAWSHRGALSPAGRSGPRGPTERGGRSARPGRGLCARAASSVYKLNRAFLDSNTSPTGSRTSTLPLALDGHTSSPNGPQLLLLHWLLLLLPCGLCQVCPGLHLQRGLGQVQLLCLMSGRACPRSVDALRQPPSGMTLPHHLDNHKFNAHPSYHLIYTEPITE</sequence>
<comment type="caution">
    <text evidence="2">The sequence shown here is derived from an EMBL/GenBank/DDBJ whole genome shotgun (WGS) entry which is preliminary data.</text>
</comment>
<name>A0A6B0R8F2_9CETA</name>
<evidence type="ECO:0000256" key="1">
    <source>
        <dbReference type="SAM" id="MobiDB-lite"/>
    </source>
</evidence>